<accession>A0ACC2RAQ3</accession>
<dbReference type="EMBL" id="CM056777">
    <property type="protein sequence ID" value="KAJ8737654.1"/>
    <property type="molecule type" value="Genomic_DNA"/>
</dbReference>
<evidence type="ECO:0000313" key="2">
    <source>
        <dbReference type="Proteomes" id="UP001231649"/>
    </source>
</evidence>
<evidence type="ECO:0000313" key="1">
    <source>
        <dbReference type="EMBL" id="KAJ8737654.1"/>
    </source>
</evidence>
<dbReference type="Proteomes" id="UP001231649">
    <property type="component" value="Chromosome 1"/>
</dbReference>
<protein>
    <submittedName>
        <fullName evidence="1">Uncharacterized protein</fullName>
    </submittedName>
</protein>
<gene>
    <name evidence="1" type="ORF">PYW08_000249</name>
</gene>
<comment type="caution">
    <text evidence="1">The sequence shown here is derived from an EMBL/GenBank/DDBJ whole genome shotgun (WGS) entry which is preliminary data.</text>
</comment>
<name>A0ACC2RAQ3_9NEOP</name>
<sequence>MKLLQLYVLYVYFGDDCGINMFLKILLVYVLHIRLTDAVPSIISKISGRVHNVPYHLRKINYDLICRLQPNRYVCDEEHTYSKFYFDVNMKTCMTFFYNDCDLSHNQFDMLKECNNICYDSMLADDNVLKNLTMDVICSLQPDSGTCNKYYPRYYYDISDRLCKGFSYSGCDGNYNRFETELECKNVCNEAVKIPHANIYKASKK</sequence>
<proteinExistence type="predicted"/>
<organism evidence="1 2">
    <name type="scientific">Mythimna loreyi</name>
    <dbReference type="NCBI Taxonomy" id="667449"/>
    <lineage>
        <taxon>Eukaryota</taxon>
        <taxon>Metazoa</taxon>
        <taxon>Ecdysozoa</taxon>
        <taxon>Arthropoda</taxon>
        <taxon>Hexapoda</taxon>
        <taxon>Insecta</taxon>
        <taxon>Pterygota</taxon>
        <taxon>Neoptera</taxon>
        <taxon>Endopterygota</taxon>
        <taxon>Lepidoptera</taxon>
        <taxon>Glossata</taxon>
        <taxon>Ditrysia</taxon>
        <taxon>Noctuoidea</taxon>
        <taxon>Noctuidae</taxon>
        <taxon>Noctuinae</taxon>
        <taxon>Hadenini</taxon>
        <taxon>Mythimna</taxon>
    </lineage>
</organism>
<keyword evidence="2" id="KW-1185">Reference proteome</keyword>
<reference evidence="1" key="1">
    <citation type="submission" date="2023-03" db="EMBL/GenBank/DDBJ databases">
        <title>Chromosome-level genomes of two armyworms, Mythimna separata and Mythimna loreyi, provide insights into the biosynthesis and reception of sex pheromones.</title>
        <authorList>
            <person name="Zhao H."/>
        </authorList>
    </citation>
    <scope>NUCLEOTIDE SEQUENCE</scope>
    <source>
        <strain evidence="1">BeijingLab</strain>
    </source>
</reference>